<name>A0ABM1Y0M6_AEDAL</name>
<feature type="transmembrane region" description="Helical" evidence="1">
    <location>
        <begin position="20"/>
        <end position="42"/>
    </location>
</feature>
<evidence type="ECO:0000313" key="2">
    <source>
        <dbReference type="EnsemblMetazoa" id="AALFPA23_004599.P5641"/>
    </source>
</evidence>
<organism evidence="2 3">
    <name type="scientific">Aedes albopictus</name>
    <name type="common">Asian tiger mosquito</name>
    <name type="synonym">Stegomyia albopicta</name>
    <dbReference type="NCBI Taxonomy" id="7160"/>
    <lineage>
        <taxon>Eukaryota</taxon>
        <taxon>Metazoa</taxon>
        <taxon>Ecdysozoa</taxon>
        <taxon>Arthropoda</taxon>
        <taxon>Hexapoda</taxon>
        <taxon>Insecta</taxon>
        <taxon>Pterygota</taxon>
        <taxon>Neoptera</taxon>
        <taxon>Endopterygota</taxon>
        <taxon>Diptera</taxon>
        <taxon>Nematocera</taxon>
        <taxon>Culicoidea</taxon>
        <taxon>Culicidae</taxon>
        <taxon>Culicinae</taxon>
        <taxon>Aedini</taxon>
        <taxon>Aedes</taxon>
        <taxon>Stegomyia</taxon>
    </lineage>
</organism>
<feature type="transmembrane region" description="Helical" evidence="1">
    <location>
        <begin position="89"/>
        <end position="107"/>
    </location>
</feature>
<dbReference type="RefSeq" id="XP_062711495.1">
    <property type="nucleotide sequence ID" value="XM_062855511.1"/>
</dbReference>
<evidence type="ECO:0000313" key="3">
    <source>
        <dbReference type="Proteomes" id="UP000069940"/>
    </source>
</evidence>
<protein>
    <submittedName>
        <fullName evidence="2">Uncharacterized protein</fullName>
    </submittedName>
</protein>
<accession>A0ABM1Y0M6</accession>
<keyword evidence="3" id="KW-1185">Reference proteome</keyword>
<dbReference type="GeneID" id="134289553"/>
<reference evidence="3" key="1">
    <citation type="journal article" date="2015" name="Proc. Natl. Acad. Sci. U.S.A.">
        <title>Genome sequence of the Asian Tiger mosquito, Aedes albopictus, reveals insights into its biology, genetics, and evolution.</title>
        <authorList>
            <person name="Chen X.G."/>
            <person name="Jiang X."/>
            <person name="Gu J."/>
            <person name="Xu M."/>
            <person name="Wu Y."/>
            <person name="Deng Y."/>
            <person name="Zhang C."/>
            <person name="Bonizzoni M."/>
            <person name="Dermauw W."/>
            <person name="Vontas J."/>
            <person name="Armbruster P."/>
            <person name="Huang X."/>
            <person name="Yang Y."/>
            <person name="Zhang H."/>
            <person name="He W."/>
            <person name="Peng H."/>
            <person name="Liu Y."/>
            <person name="Wu K."/>
            <person name="Chen J."/>
            <person name="Lirakis M."/>
            <person name="Topalis P."/>
            <person name="Van Leeuwen T."/>
            <person name="Hall A.B."/>
            <person name="Jiang X."/>
            <person name="Thorpe C."/>
            <person name="Mueller R.L."/>
            <person name="Sun C."/>
            <person name="Waterhouse R.M."/>
            <person name="Yan G."/>
            <person name="Tu Z.J."/>
            <person name="Fang X."/>
            <person name="James A.A."/>
        </authorList>
    </citation>
    <scope>NUCLEOTIDE SEQUENCE [LARGE SCALE GENOMIC DNA]</scope>
    <source>
        <strain evidence="3">Foshan</strain>
    </source>
</reference>
<reference evidence="2" key="2">
    <citation type="submission" date="2025-05" db="UniProtKB">
        <authorList>
            <consortium name="EnsemblMetazoa"/>
        </authorList>
    </citation>
    <scope>IDENTIFICATION</scope>
    <source>
        <strain evidence="2">Foshan</strain>
    </source>
</reference>
<keyword evidence="1" id="KW-1133">Transmembrane helix</keyword>
<dbReference type="Proteomes" id="UP000069940">
    <property type="component" value="Unassembled WGS sequence"/>
</dbReference>
<sequence>MVENCISYVPTTEEYFSEYSTVLIVLLVVSTGLWALVCGLYYQIVRIIFDRYARLCQFELIIANGIYAVVVVFCIISLAVPIVSEQFNLATLIVFSWCIFALFRYVVLTAGGHNALRQMYESG</sequence>
<proteinExistence type="predicted"/>
<feature type="transmembrane region" description="Helical" evidence="1">
    <location>
        <begin position="62"/>
        <end position="83"/>
    </location>
</feature>
<evidence type="ECO:0000256" key="1">
    <source>
        <dbReference type="SAM" id="Phobius"/>
    </source>
</evidence>
<dbReference type="EnsemblMetazoa" id="AALFPA23_004599.R5641">
    <property type="protein sequence ID" value="AALFPA23_004599.P5641"/>
    <property type="gene ID" value="AALFPA23_004599"/>
</dbReference>
<keyword evidence="1" id="KW-0812">Transmembrane</keyword>
<keyword evidence="1" id="KW-0472">Membrane</keyword>